<dbReference type="EMBL" id="BAAAQY010000004">
    <property type="protein sequence ID" value="GAA2230927.1"/>
    <property type="molecule type" value="Genomic_DNA"/>
</dbReference>
<keyword evidence="1" id="KW-0732">Signal</keyword>
<reference evidence="2 3" key="1">
    <citation type="journal article" date="2019" name="Int. J. Syst. Evol. Microbiol.">
        <title>The Global Catalogue of Microorganisms (GCM) 10K type strain sequencing project: providing services to taxonomists for standard genome sequencing and annotation.</title>
        <authorList>
            <consortium name="The Broad Institute Genomics Platform"/>
            <consortium name="The Broad Institute Genome Sequencing Center for Infectious Disease"/>
            <person name="Wu L."/>
            <person name="Ma J."/>
        </authorList>
    </citation>
    <scope>NUCLEOTIDE SEQUENCE [LARGE SCALE GENOMIC DNA]</scope>
    <source>
        <strain evidence="2 3">JCM 16117</strain>
    </source>
</reference>
<feature type="signal peptide" evidence="1">
    <location>
        <begin position="1"/>
        <end position="27"/>
    </location>
</feature>
<name>A0ABN3DHJ5_9MICO</name>
<sequence>MKMLTKTLATVFAITALIAGPGVTAYALTQVITGQTPVPGRLENYTTARNHAQTGTLSMSMRTVALCGGSTALSLRNGIGTPFTTSPTWTSPTGTKYFGLATSGSQLIPKGVFYVSARMTGRCYIPDSERFFSGTLSF</sequence>
<comment type="caution">
    <text evidence="2">The sequence shown here is derived from an EMBL/GenBank/DDBJ whole genome shotgun (WGS) entry which is preliminary data.</text>
</comment>
<evidence type="ECO:0000256" key="1">
    <source>
        <dbReference type="SAM" id="SignalP"/>
    </source>
</evidence>
<dbReference type="RefSeq" id="WP_259478970.1">
    <property type="nucleotide sequence ID" value="NZ_BAAAQY010000004.1"/>
</dbReference>
<proteinExistence type="predicted"/>
<protein>
    <submittedName>
        <fullName evidence="2">Uncharacterized protein</fullName>
    </submittedName>
</protein>
<accession>A0ABN3DHJ5</accession>
<keyword evidence="3" id="KW-1185">Reference proteome</keyword>
<organism evidence="2 3">
    <name type="scientific">Herbiconiux moechotypicola</name>
    <dbReference type="NCBI Taxonomy" id="637393"/>
    <lineage>
        <taxon>Bacteria</taxon>
        <taxon>Bacillati</taxon>
        <taxon>Actinomycetota</taxon>
        <taxon>Actinomycetes</taxon>
        <taxon>Micrococcales</taxon>
        <taxon>Microbacteriaceae</taxon>
        <taxon>Herbiconiux</taxon>
    </lineage>
</organism>
<feature type="chain" id="PRO_5046647332" evidence="1">
    <location>
        <begin position="28"/>
        <end position="138"/>
    </location>
</feature>
<evidence type="ECO:0000313" key="2">
    <source>
        <dbReference type="EMBL" id="GAA2230927.1"/>
    </source>
</evidence>
<gene>
    <name evidence="2" type="ORF">GCM10009851_14660</name>
</gene>
<evidence type="ECO:0000313" key="3">
    <source>
        <dbReference type="Proteomes" id="UP001500929"/>
    </source>
</evidence>
<dbReference type="Proteomes" id="UP001500929">
    <property type="component" value="Unassembled WGS sequence"/>
</dbReference>